<dbReference type="Proteomes" id="UP000824135">
    <property type="component" value="Unassembled WGS sequence"/>
</dbReference>
<gene>
    <name evidence="2" type="ORF">H9728_05055</name>
</gene>
<name>A0A9D1Z880_9FIRM</name>
<protein>
    <submittedName>
        <fullName evidence="2">Stage III sporulation AC/AD family protein</fullName>
    </submittedName>
</protein>
<reference evidence="2" key="2">
    <citation type="submission" date="2021-04" db="EMBL/GenBank/DDBJ databases">
        <authorList>
            <person name="Gilroy R."/>
        </authorList>
    </citation>
    <scope>NUCLEOTIDE SEQUENCE</scope>
    <source>
        <strain evidence="2">CHK199-9574</strain>
    </source>
</reference>
<dbReference type="InterPro" id="IPR025664">
    <property type="entry name" value="Spore_III_AC/AD"/>
</dbReference>
<proteinExistence type="predicted"/>
<dbReference type="EMBL" id="DXCO01000035">
    <property type="protein sequence ID" value="HIY78394.1"/>
    <property type="molecule type" value="Genomic_DNA"/>
</dbReference>
<feature type="transmembrane region" description="Helical" evidence="1">
    <location>
        <begin position="6"/>
        <end position="22"/>
    </location>
</feature>
<feature type="transmembrane region" description="Helical" evidence="1">
    <location>
        <begin position="67"/>
        <end position="88"/>
    </location>
</feature>
<feature type="transmembrane region" description="Helical" evidence="1">
    <location>
        <begin position="29"/>
        <end position="47"/>
    </location>
</feature>
<keyword evidence="1" id="KW-0812">Transmembrane</keyword>
<sequence length="130" mass="13777">MELVRIIGIALITALTALFLKGTKPELSFAVTVAGAALILIFIADMLSETLNVFSEIGEKTGIDNSLVRIIVKIVAIGYLVEFSAGVVEDFGSKSIADKLVLAGKVIIFAVSLPIIKSLLTLIDGFLELV</sequence>
<reference evidence="2" key="1">
    <citation type="journal article" date="2021" name="PeerJ">
        <title>Extensive microbial diversity within the chicken gut microbiome revealed by metagenomics and culture.</title>
        <authorList>
            <person name="Gilroy R."/>
            <person name="Ravi A."/>
            <person name="Getino M."/>
            <person name="Pursley I."/>
            <person name="Horton D.L."/>
            <person name="Alikhan N.F."/>
            <person name="Baker D."/>
            <person name="Gharbi K."/>
            <person name="Hall N."/>
            <person name="Watson M."/>
            <person name="Adriaenssens E.M."/>
            <person name="Foster-Nyarko E."/>
            <person name="Jarju S."/>
            <person name="Secka A."/>
            <person name="Antonio M."/>
            <person name="Oren A."/>
            <person name="Chaudhuri R.R."/>
            <person name="La Ragione R."/>
            <person name="Hildebrand F."/>
            <person name="Pallen M.J."/>
        </authorList>
    </citation>
    <scope>NUCLEOTIDE SEQUENCE</scope>
    <source>
        <strain evidence="2">CHK199-9574</strain>
    </source>
</reference>
<accession>A0A9D1Z880</accession>
<comment type="caution">
    <text evidence="2">The sequence shown here is derived from an EMBL/GenBank/DDBJ whole genome shotgun (WGS) entry which is preliminary data.</text>
</comment>
<organism evidence="2 3">
    <name type="scientific">Candidatus Borkfalkia excrementavium</name>
    <dbReference type="NCBI Taxonomy" id="2838505"/>
    <lineage>
        <taxon>Bacteria</taxon>
        <taxon>Bacillati</taxon>
        <taxon>Bacillota</taxon>
        <taxon>Clostridia</taxon>
        <taxon>Christensenellales</taxon>
        <taxon>Christensenellaceae</taxon>
        <taxon>Candidatus Borkfalkia</taxon>
    </lineage>
</organism>
<evidence type="ECO:0000313" key="3">
    <source>
        <dbReference type="Proteomes" id="UP000824135"/>
    </source>
</evidence>
<evidence type="ECO:0000256" key="1">
    <source>
        <dbReference type="SAM" id="Phobius"/>
    </source>
</evidence>
<dbReference type="Pfam" id="PF06686">
    <property type="entry name" value="SpoIIIAC"/>
    <property type="match status" value="2"/>
</dbReference>
<feature type="transmembrane region" description="Helical" evidence="1">
    <location>
        <begin position="100"/>
        <end position="123"/>
    </location>
</feature>
<evidence type="ECO:0000313" key="2">
    <source>
        <dbReference type="EMBL" id="HIY78394.1"/>
    </source>
</evidence>
<dbReference type="AlphaFoldDB" id="A0A9D1Z880"/>
<keyword evidence="1" id="KW-1133">Transmembrane helix</keyword>
<keyword evidence="1" id="KW-0472">Membrane</keyword>